<organism evidence="1">
    <name type="scientific">bioreactor metagenome</name>
    <dbReference type="NCBI Taxonomy" id="1076179"/>
    <lineage>
        <taxon>unclassified sequences</taxon>
        <taxon>metagenomes</taxon>
        <taxon>ecological metagenomes</taxon>
    </lineage>
</organism>
<protein>
    <submittedName>
        <fullName evidence="1">Uncharacterized protein</fullName>
    </submittedName>
</protein>
<comment type="caution">
    <text evidence="1">The sequence shown here is derived from an EMBL/GenBank/DDBJ whole genome shotgun (WGS) entry which is preliminary data.</text>
</comment>
<sequence>MILIVTIDMNGMVDGIAMQTEATETVSGLKHIDFRAGNAAVGQSTVRVGVEHAVTEQPKRGIKAGTFRKNATHLKIAVQLLKTRLVRSVRVRVGIHAVRIVSGAVGPMGADGTVF</sequence>
<dbReference type="AlphaFoldDB" id="A0A645FPD7"/>
<name>A0A645FPD7_9ZZZZ</name>
<gene>
    <name evidence="1" type="ORF">SDC9_161430</name>
</gene>
<evidence type="ECO:0000313" key="1">
    <source>
        <dbReference type="EMBL" id="MPN14104.1"/>
    </source>
</evidence>
<reference evidence="1" key="1">
    <citation type="submission" date="2019-08" db="EMBL/GenBank/DDBJ databases">
        <authorList>
            <person name="Kucharzyk K."/>
            <person name="Murdoch R.W."/>
            <person name="Higgins S."/>
            <person name="Loffler F."/>
        </authorList>
    </citation>
    <scope>NUCLEOTIDE SEQUENCE</scope>
</reference>
<proteinExistence type="predicted"/>
<dbReference type="EMBL" id="VSSQ01060696">
    <property type="protein sequence ID" value="MPN14104.1"/>
    <property type="molecule type" value="Genomic_DNA"/>
</dbReference>
<accession>A0A645FPD7</accession>